<name>A0A926D9U2_9FIRM</name>
<accession>A0A926D9U2</accession>
<dbReference type="RefSeq" id="WP_249318825.1">
    <property type="nucleotide sequence ID" value="NZ_JACRSN010000006.1"/>
</dbReference>
<evidence type="ECO:0000313" key="3">
    <source>
        <dbReference type="EMBL" id="MBC8533444.1"/>
    </source>
</evidence>
<dbReference type="GO" id="GO:0005737">
    <property type="term" value="C:cytoplasm"/>
    <property type="evidence" value="ECO:0007669"/>
    <property type="project" value="TreeGrafter"/>
</dbReference>
<sequence>MKKSIVRTLALCLVVLLLLTSCSLLRDPNAQPYSAELLEKTLAAAISVQSEEVSLVLELTEDIDTKFSEDIDRLMEEQYAIGRYISEVSWMRTGGWCSQHVTFTIRYQTDAPQRSLVLSADGTPNTTEFSKEAVCAWMADLIAADVQSGVLLFPAGTDAKAAEQAALDAMQETPEGAYSLNSIEYTTSDYGDCMELAVWLFYHDRDVKVAEMAVAHNPDEVVKEICSAWEGGASNLWLRILDTSPEEIDAALCAAYQNTPGRLLPVEATTTEYYPDPSAFPGDLIVKFGSESKSLYAEDMAPYEAELRGAVNEACIEIQETAGADADEEALCQAIFDYLCENVEYDDVLAGRVGAEEAFTEADTLRYSAYGALIEGETVCAGYAYAFRLLCDQMDIPCWVVVGDVPNGLHAWNLVHLESGTCWVDVTWGDTGEDDAYALFGESFFDEQGYSVQEGYYLPWEVPAA</sequence>
<dbReference type="InterPro" id="IPR052557">
    <property type="entry name" value="CAP/Cytokinesis_protein"/>
</dbReference>
<keyword evidence="4" id="KW-1185">Reference proteome</keyword>
<gene>
    <name evidence="3" type="ORF">IAG03_05385</name>
</gene>
<evidence type="ECO:0000256" key="1">
    <source>
        <dbReference type="SAM" id="SignalP"/>
    </source>
</evidence>
<reference evidence="3" key="1">
    <citation type="submission" date="2020-08" db="EMBL/GenBank/DDBJ databases">
        <title>Genome public.</title>
        <authorList>
            <person name="Liu C."/>
            <person name="Sun Q."/>
        </authorList>
    </citation>
    <scope>NUCLEOTIDE SEQUENCE</scope>
    <source>
        <strain evidence="3">NSJ-40</strain>
    </source>
</reference>
<evidence type="ECO:0000313" key="4">
    <source>
        <dbReference type="Proteomes" id="UP000651482"/>
    </source>
</evidence>
<dbReference type="InterPro" id="IPR002931">
    <property type="entry name" value="Transglutaminase-like"/>
</dbReference>
<dbReference type="InterPro" id="IPR038765">
    <property type="entry name" value="Papain-like_cys_pep_sf"/>
</dbReference>
<dbReference type="SUPFAM" id="SSF54001">
    <property type="entry name" value="Cysteine proteinases"/>
    <property type="match status" value="1"/>
</dbReference>
<proteinExistence type="predicted"/>
<evidence type="ECO:0000259" key="2">
    <source>
        <dbReference type="Pfam" id="PF01841"/>
    </source>
</evidence>
<dbReference type="PANTHER" id="PTHR46333">
    <property type="entry name" value="CYTOKINESIS PROTEIN 3"/>
    <property type="match status" value="1"/>
</dbReference>
<protein>
    <recommendedName>
        <fullName evidence="2">Transglutaminase-like domain-containing protein</fullName>
    </recommendedName>
</protein>
<keyword evidence="1" id="KW-0732">Signal</keyword>
<dbReference type="Pfam" id="PF01841">
    <property type="entry name" value="Transglut_core"/>
    <property type="match status" value="1"/>
</dbReference>
<dbReference type="EMBL" id="JACRSN010000006">
    <property type="protein sequence ID" value="MBC8533444.1"/>
    <property type="molecule type" value="Genomic_DNA"/>
</dbReference>
<dbReference type="Proteomes" id="UP000651482">
    <property type="component" value="Unassembled WGS sequence"/>
</dbReference>
<feature type="domain" description="Transglutaminase-like" evidence="2">
    <location>
        <begin position="321"/>
        <end position="426"/>
    </location>
</feature>
<dbReference type="PROSITE" id="PS51257">
    <property type="entry name" value="PROKAR_LIPOPROTEIN"/>
    <property type="match status" value="1"/>
</dbReference>
<dbReference type="Gene3D" id="3.10.620.30">
    <property type="match status" value="1"/>
</dbReference>
<organism evidence="3 4">
    <name type="scientific">Yeguia hominis</name>
    <dbReference type="NCBI Taxonomy" id="2763662"/>
    <lineage>
        <taxon>Bacteria</taxon>
        <taxon>Bacillati</taxon>
        <taxon>Bacillota</taxon>
        <taxon>Clostridia</taxon>
        <taxon>Eubacteriales</taxon>
        <taxon>Yeguiaceae</taxon>
        <taxon>Yeguia</taxon>
    </lineage>
</organism>
<comment type="caution">
    <text evidence="3">The sequence shown here is derived from an EMBL/GenBank/DDBJ whole genome shotgun (WGS) entry which is preliminary data.</text>
</comment>
<feature type="chain" id="PRO_5039651442" description="Transglutaminase-like domain-containing protein" evidence="1">
    <location>
        <begin position="27"/>
        <end position="465"/>
    </location>
</feature>
<dbReference type="PANTHER" id="PTHR46333:SF2">
    <property type="entry name" value="CYTOKINESIS PROTEIN 3"/>
    <property type="match status" value="1"/>
</dbReference>
<dbReference type="AlphaFoldDB" id="A0A926D9U2"/>
<feature type="signal peptide" evidence="1">
    <location>
        <begin position="1"/>
        <end position="26"/>
    </location>
</feature>